<evidence type="ECO:0000256" key="2">
    <source>
        <dbReference type="ARBA" id="ARBA00022734"/>
    </source>
</evidence>
<dbReference type="PROSITE" id="PS50041">
    <property type="entry name" value="C_TYPE_LECTIN_2"/>
    <property type="match status" value="1"/>
</dbReference>
<dbReference type="InterPro" id="IPR016186">
    <property type="entry name" value="C-type_lectin-like/link_sf"/>
</dbReference>
<evidence type="ECO:0000256" key="4">
    <source>
        <dbReference type="ARBA" id="ARBA00023119"/>
    </source>
</evidence>
<dbReference type="GO" id="GO:0005615">
    <property type="term" value="C:extracellular space"/>
    <property type="evidence" value="ECO:0007669"/>
    <property type="project" value="TreeGrafter"/>
</dbReference>
<reference evidence="9 10" key="1">
    <citation type="submission" date="2019-09" db="EMBL/GenBank/DDBJ databases">
        <title>Bird 10,000 Genomes (B10K) Project - Family phase.</title>
        <authorList>
            <person name="Zhang G."/>
        </authorList>
    </citation>
    <scope>NUCLEOTIDE SEQUENCE [LARGE SCALE GENOMIC DNA]</scope>
    <source>
        <strain evidence="9">B10K-DU-001-64</strain>
        <tissue evidence="9">Muscle</tissue>
    </source>
</reference>
<dbReference type="Gene3D" id="3.10.100.10">
    <property type="entry name" value="Mannose-Binding Protein A, subunit A"/>
    <property type="match status" value="1"/>
</dbReference>
<accession>A0A7K4TBJ0</accession>
<feature type="non-terminal residue" evidence="9">
    <location>
        <position position="1"/>
    </location>
</feature>
<dbReference type="PANTHER" id="PTHR24024:SF42">
    <property type="entry name" value="MANNOSE-BINDING PROTEIN"/>
    <property type="match status" value="1"/>
</dbReference>
<dbReference type="AlphaFoldDB" id="A0A7K4TBJ0"/>
<feature type="signal peptide" evidence="7">
    <location>
        <begin position="1"/>
        <end position="25"/>
    </location>
</feature>
<dbReference type="Proteomes" id="UP000574691">
    <property type="component" value="Unassembled WGS sequence"/>
</dbReference>
<dbReference type="InterPro" id="IPR001304">
    <property type="entry name" value="C-type_lectin-like"/>
</dbReference>
<evidence type="ECO:0000313" key="10">
    <source>
        <dbReference type="Proteomes" id="UP000574691"/>
    </source>
</evidence>
<dbReference type="Pfam" id="PF00059">
    <property type="entry name" value="Lectin_C"/>
    <property type="match status" value="1"/>
</dbReference>
<evidence type="ECO:0000256" key="3">
    <source>
        <dbReference type="ARBA" id="ARBA00022837"/>
    </source>
</evidence>
<keyword evidence="5" id="KW-1015">Disulfide bond</keyword>
<dbReference type="InterPro" id="IPR018378">
    <property type="entry name" value="C-type_lectin_CS"/>
</dbReference>
<proteinExistence type="predicted"/>
<feature type="domain" description="C-type lectin" evidence="8">
    <location>
        <begin position="164"/>
        <end position="257"/>
    </location>
</feature>
<evidence type="ECO:0000256" key="1">
    <source>
        <dbReference type="ARBA" id="ARBA00022729"/>
    </source>
</evidence>
<sequence>MTFLQPFNALELWLSLLMVISSVNTDNPEEKIYSCPVIQCTAPAVNGLPGRDGRDDPRVGEKLRKHSNDFILNHTPGEGLRGLQGFPGKAGPPGIKGDLGPQGEKRGKGEHGNKKYIFHRQVSALKIKVQVLEAELNRYKKGLILKNIKNIGKKIFVSTGKEVTFDNGKSLCAKARSALISPRNEASKDLIKLSKQAYMAISDEQTEGRFMHLNRRTITYTNRNAGEPNNLKNEGCAVIQDSGKWNDVNCSNSRASIICEF</sequence>
<feature type="non-terminal residue" evidence="9">
    <location>
        <position position="261"/>
    </location>
</feature>
<keyword evidence="2" id="KW-0430">Lectin</keyword>
<organism evidence="9 10">
    <name type="scientific">Burhinus bistriatus</name>
    <dbReference type="NCBI Taxonomy" id="240201"/>
    <lineage>
        <taxon>Eukaryota</taxon>
        <taxon>Metazoa</taxon>
        <taxon>Chordata</taxon>
        <taxon>Craniata</taxon>
        <taxon>Vertebrata</taxon>
        <taxon>Euteleostomi</taxon>
        <taxon>Archelosauria</taxon>
        <taxon>Archosauria</taxon>
        <taxon>Dinosauria</taxon>
        <taxon>Saurischia</taxon>
        <taxon>Theropoda</taxon>
        <taxon>Coelurosauria</taxon>
        <taxon>Aves</taxon>
        <taxon>Neognathae</taxon>
        <taxon>Neoaves</taxon>
        <taxon>Charadriiformes</taxon>
        <taxon>Burhinidae</taxon>
        <taxon>Burhinus</taxon>
    </lineage>
</organism>
<evidence type="ECO:0000256" key="7">
    <source>
        <dbReference type="SAM" id="SignalP"/>
    </source>
</evidence>
<keyword evidence="3" id="KW-0106">Calcium</keyword>
<feature type="region of interest" description="Disordered" evidence="6">
    <location>
        <begin position="91"/>
        <end position="111"/>
    </location>
</feature>
<keyword evidence="10" id="KW-1185">Reference proteome</keyword>
<dbReference type="InterPro" id="IPR051077">
    <property type="entry name" value="Ca-dependent_lectin"/>
</dbReference>
<dbReference type="PROSITE" id="PS00615">
    <property type="entry name" value="C_TYPE_LECTIN_1"/>
    <property type="match status" value="1"/>
</dbReference>
<dbReference type="InterPro" id="IPR016187">
    <property type="entry name" value="CTDL_fold"/>
</dbReference>
<dbReference type="EMBL" id="VYXH01009652">
    <property type="protein sequence ID" value="NWQ95423.1"/>
    <property type="molecule type" value="Genomic_DNA"/>
</dbReference>
<dbReference type="SMART" id="SM00034">
    <property type="entry name" value="CLECT"/>
    <property type="match status" value="1"/>
</dbReference>
<evidence type="ECO:0000256" key="5">
    <source>
        <dbReference type="ARBA" id="ARBA00023157"/>
    </source>
</evidence>
<keyword evidence="1 7" id="KW-0732">Signal</keyword>
<dbReference type="GO" id="GO:0005771">
    <property type="term" value="C:multivesicular body"/>
    <property type="evidence" value="ECO:0007669"/>
    <property type="project" value="TreeGrafter"/>
</dbReference>
<dbReference type="PANTHER" id="PTHR24024">
    <property type="entry name" value="PULMONARY SURFACTANT-ASSOCIATED PROTEIN A"/>
    <property type="match status" value="1"/>
</dbReference>
<keyword evidence="4" id="KW-0176">Collagen</keyword>
<gene>
    <name evidence="9" type="primary">Mbl</name>
    <name evidence="9" type="ORF">BURBIS_R06195</name>
</gene>
<dbReference type="GO" id="GO:0005581">
    <property type="term" value="C:collagen trimer"/>
    <property type="evidence" value="ECO:0007669"/>
    <property type="project" value="UniProtKB-KW"/>
</dbReference>
<evidence type="ECO:0000256" key="6">
    <source>
        <dbReference type="SAM" id="MobiDB-lite"/>
    </source>
</evidence>
<dbReference type="SUPFAM" id="SSF56436">
    <property type="entry name" value="C-type lectin-like"/>
    <property type="match status" value="1"/>
</dbReference>
<name>A0A7K4TBJ0_9CHAR</name>
<comment type="caution">
    <text evidence="9">The sequence shown here is derived from an EMBL/GenBank/DDBJ whole genome shotgun (WGS) entry which is preliminary data.</text>
</comment>
<evidence type="ECO:0000259" key="8">
    <source>
        <dbReference type="PROSITE" id="PS50041"/>
    </source>
</evidence>
<feature type="chain" id="PRO_5029571730" evidence="7">
    <location>
        <begin position="26"/>
        <end position="261"/>
    </location>
</feature>
<dbReference type="GO" id="GO:0030246">
    <property type="term" value="F:carbohydrate binding"/>
    <property type="evidence" value="ECO:0007669"/>
    <property type="project" value="UniProtKB-KW"/>
</dbReference>
<protein>
    <submittedName>
        <fullName evidence="9">MBL protein</fullName>
    </submittedName>
</protein>
<evidence type="ECO:0000313" key="9">
    <source>
        <dbReference type="EMBL" id="NWQ95423.1"/>
    </source>
</evidence>